<organism evidence="2 3">
    <name type="scientific">Leptolyngbya cf. ectocarpi LEGE 11479</name>
    <dbReference type="NCBI Taxonomy" id="1828722"/>
    <lineage>
        <taxon>Bacteria</taxon>
        <taxon>Bacillati</taxon>
        <taxon>Cyanobacteriota</taxon>
        <taxon>Cyanophyceae</taxon>
        <taxon>Leptolyngbyales</taxon>
        <taxon>Leptolyngbyaceae</taxon>
        <taxon>Leptolyngbya group</taxon>
        <taxon>Leptolyngbya</taxon>
    </lineage>
</organism>
<dbReference type="AlphaFoldDB" id="A0A928ZZN3"/>
<evidence type="ECO:0000313" key="3">
    <source>
        <dbReference type="Proteomes" id="UP000615026"/>
    </source>
</evidence>
<name>A0A928ZZN3_LEPEC</name>
<evidence type="ECO:0000256" key="1">
    <source>
        <dbReference type="SAM" id="Phobius"/>
    </source>
</evidence>
<keyword evidence="1" id="KW-0472">Membrane</keyword>
<reference evidence="2" key="1">
    <citation type="submission" date="2020-10" db="EMBL/GenBank/DDBJ databases">
        <authorList>
            <person name="Castelo-Branco R."/>
            <person name="Eusebio N."/>
            <person name="Adriana R."/>
            <person name="Vieira A."/>
            <person name="Brugerolle De Fraissinette N."/>
            <person name="Rezende De Castro R."/>
            <person name="Schneider M.P."/>
            <person name="Vasconcelos V."/>
            <person name="Leao P.N."/>
        </authorList>
    </citation>
    <scope>NUCLEOTIDE SEQUENCE</scope>
    <source>
        <strain evidence="2">LEGE 11479</strain>
    </source>
</reference>
<dbReference type="PANTHER" id="PTHR37309">
    <property type="entry name" value="SLR0284 PROTEIN"/>
    <property type="match status" value="1"/>
</dbReference>
<protein>
    <submittedName>
        <fullName evidence="2">Phage holin family protein</fullName>
    </submittedName>
</protein>
<accession>A0A928ZZN3</accession>
<dbReference type="Proteomes" id="UP000615026">
    <property type="component" value="Unassembled WGS sequence"/>
</dbReference>
<keyword evidence="1" id="KW-0812">Transmembrane</keyword>
<feature type="transmembrane region" description="Helical" evidence="1">
    <location>
        <begin position="90"/>
        <end position="112"/>
    </location>
</feature>
<sequence length="123" mass="12906">MLTSLLSGLVTALSLLVVDLIVPGVDLDTFAAALIAAVSIAVVNTLIRPIIGLLSLPLTLITFGLFSFVVNGICFWLAAAFVPGFDVHGILGTILGPVALSFISTFLGNYFAQRFPTVQQDQA</sequence>
<dbReference type="InterPro" id="IPR007165">
    <property type="entry name" value="Phage_holin_4_2"/>
</dbReference>
<comment type="caution">
    <text evidence="2">The sequence shown here is derived from an EMBL/GenBank/DDBJ whole genome shotgun (WGS) entry which is preliminary data.</text>
</comment>
<dbReference type="EMBL" id="JADEXP010000416">
    <property type="protein sequence ID" value="MBE9070346.1"/>
    <property type="molecule type" value="Genomic_DNA"/>
</dbReference>
<feature type="transmembrane region" description="Helical" evidence="1">
    <location>
        <begin position="30"/>
        <end position="47"/>
    </location>
</feature>
<keyword evidence="1" id="KW-1133">Transmembrane helix</keyword>
<gene>
    <name evidence="2" type="ORF">IQ260_27255</name>
</gene>
<dbReference type="Pfam" id="PF04020">
    <property type="entry name" value="Phage_holin_4_2"/>
    <property type="match status" value="1"/>
</dbReference>
<keyword evidence="3" id="KW-1185">Reference proteome</keyword>
<feature type="transmembrane region" description="Helical" evidence="1">
    <location>
        <begin position="54"/>
        <end position="78"/>
    </location>
</feature>
<evidence type="ECO:0000313" key="2">
    <source>
        <dbReference type="EMBL" id="MBE9070346.1"/>
    </source>
</evidence>
<dbReference type="PANTHER" id="PTHR37309:SF1">
    <property type="entry name" value="SLR0284 PROTEIN"/>
    <property type="match status" value="1"/>
</dbReference>
<proteinExistence type="predicted"/>